<organism evidence="2 3">
    <name type="scientific">Entomospira nematocerorum</name>
    <dbReference type="NCBI Taxonomy" id="2719987"/>
    <lineage>
        <taxon>Bacteria</taxon>
        <taxon>Pseudomonadati</taxon>
        <taxon>Spirochaetota</taxon>
        <taxon>Spirochaetia</taxon>
        <taxon>Spirochaetales</taxon>
        <taxon>Spirochaetaceae</taxon>
        <taxon>Entomospira</taxon>
    </lineage>
</organism>
<keyword evidence="1" id="KW-0812">Transmembrane</keyword>
<dbReference type="RefSeq" id="WP_167704358.1">
    <property type="nucleotide sequence ID" value="NZ_CP118169.1"/>
</dbReference>
<dbReference type="EMBL" id="JAATLK010000002">
    <property type="protein sequence ID" value="NIZ47686.1"/>
    <property type="molecule type" value="Genomic_DNA"/>
</dbReference>
<gene>
    <name evidence="2" type="ORF">HCT46_07150</name>
</gene>
<reference evidence="2" key="1">
    <citation type="submission" date="2020-03" db="EMBL/GenBank/DDBJ databases">
        <title>Spirochaetal bacteria isolated from arthropods constitute a novel genus Entomospira genus novum within the order Spirochaetales.</title>
        <authorList>
            <person name="Grana-Miraglia L."/>
            <person name="Sikutova S."/>
            <person name="Fingerle V."/>
            <person name="Sing A."/>
            <person name="Castillo-Ramirez S."/>
            <person name="Margos G."/>
            <person name="Rudolf I."/>
        </authorList>
    </citation>
    <scope>NUCLEOTIDE SEQUENCE</scope>
    <source>
        <strain evidence="2">BR208</strain>
    </source>
</reference>
<keyword evidence="1" id="KW-0472">Membrane</keyword>
<keyword evidence="1" id="KW-1133">Transmembrane helix</keyword>
<comment type="caution">
    <text evidence="2">The sequence shown here is derived from an EMBL/GenBank/DDBJ whole genome shotgun (WGS) entry which is preliminary data.</text>
</comment>
<keyword evidence="3" id="KW-1185">Reference proteome</keyword>
<sequence>MIWFPTSVIDECLFCTLMMVAPVGFLVSSFFVGDPSPPSWIAAIDWIV</sequence>
<feature type="transmembrane region" description="Helical" evidence="1">
    <location>
        <begin position="12"/>
        <end position="32"/>
    </location>
</feature>
<protein>
    <submittedName>
        <fullName evidence="2">Uncharacterized protein</fullName>
    </submittedName>
</protein>
<evidence type="ECO:0000313" key="2">
    <source>
        <dbReference type="EMBL" id="NIZ47686.1"/>
    </source>
</evidence>
<evidence type="ECO:0000313" key="3">
    <source>
        <dbReference type="Proteomes" id="UP000752013"/>
    </source>
</evidence>
<name>A0A968KTS8_9SPIO</name>
<dbReference type="Proteomes" id="UP000752013">
    <property type="component" value="Unassembled WGS sequence"/>
</dbReference>
<evidence type="ECO:0000256" key="1">
    <source>
        <dbReference type="SAM" id="Phobius"/>
    </source>
</evidence>
<proteinExistence type="predicted"/>
<accession>A0A968KTS8</accession>
<dbReference type="AlphaFoldDB" id="A0A968KTS8"/>